<keyword evidence="5 12" id="KW-0812">Transmembrane</keyword>
<comment type="similarity">
    <text evidence="2">Belongs to the RLP family.</text>
</comment>
<dbReference type="InterPro" id="IPR001611">
    <property type="entry name" value="Leu-rich_rpt"/>
</dbReference>
<sequence>MIRLSQNPSLVGKFPANNWTSPIEYLDVSETSFSELADSIGNLKLLGRLMLGYSQFVGPVPASLGNLTQLTLLHLMHNNFSGHIPSSLSNLVQLTCLDLSGNSFVGEIPDIVNLTQVSFFDLSNNQLAGPVPSHEKPYMFAKLIKLKYLYISHNSLSLGTTFKIDIPFPKFSYLSLFACNISAFLSFLRTQDKLFYLDLSESKIDGQIPRWISKIGKDSLSYLNLSHNFITKMKQISWKNLGYLDLRSNLLQGPLPVPPSSLRVILISNNQFTGEIIHSICDIIALDVLDLSNNRLSGTIPESLNLNNNELKGANPQSLVNCTKLEVLDIGNNKINDVFPYWLGNLPELRVLVLRSNKLRGSVRVFEPKESFHKLRILDLSINNFSGYLPARFFEKLNGMRNVGADEGKLRYLGEEYYQDSVVVTLKGTEIELQKILIVFTTIDFSSNGFDGEISQVIGKLHSLRLLNLTHNHFTGKIPSSLGNLAKLESLDLSSNNLAGKILKQLASLTSLSVLNISHNRLDGPIPQGPQFNTIQEDSYIGNLGLCGFSLTKKCGNDEAPTTFHEEEEEAESSSSWFDWKFTKIGYGSGLVIGLSIGYMVFASREPLWFMKMVVTWQSKKRQQRSATPSGAVSVNATVSNSPLPLCHPPSVHHSAITATTTRRRY</sequence>
<evidence type="ECO:0000256" key="2">
    <source>
        <dbReference type="ARBA" id="ARBA00009592"/>
    </source>
</evidence>
<evidence type="ECO:0000256" key="3">
    <source>
        <dbReference type="ARBA" id="ARBA00022475"/>
    </source>
</evidence>
<keyword evidence="8 12" id="KW-1133">Transmembrane helix</keyword>
<keyword evidence="10" id="KW-0675">Receptor</keyword>
<evidence type="ECO:0000256" key="5">
    <source>
        <dbReference type="ARBA" id="ARBA00022692"/>
    </source>
</evidence>
<evidence type="ECO:0000313" key="13">
    <source>
        <dbReference type="EMBL" id="KAK9223384.1"/>
    </source>
</evidence>
<evidence type="ECO:0000256" key="4">
    <source>
        <dbReference type="ARBA" id="ARBA00022614"/>
    </source>
</evidence>
<organism evidence="13 14">
    <name type="scientific">Citrus x changshan-huyou</name>
    <dbReference type="NCBI Taxonomy" id="2935761"/>
    <lineage>
        <taxon>Eukaryota</taxon>
        <taxon>Viridiplantae</taxon>
        <taxon>Streptophyta</taxon>
        <taxon>Embryophyta</taxon>
        <taxon>Tracheophyta</taxon>
        <taxon>Spermatophyta</taxon>
        <taxon>Magnoliopsida</taxon>
        <taxon>eudicotyledons</taxon>
        <taxon>Gunneridae</taxon>
        <taxon>Pentapetalae</taxon>
        <taxon>rosids</taxon>
        <taxon>malvids</taxon>
        <taxon>Sapindales</taxon>
        <taxon>Rutaceae</taxon>
        <taxon>Aurantioideae</taxon>
        <taxon>Citrus</taxon>
    </lineage>
</organism>
<keyword evidence="4" id="KW-0433">Leucine-rich repeat</keyword>
<evidence type="ECO:0000313" key="14">
    <source>
        <dbReference type="Proteomes" id="UP001428341"/>
    </source>
</evidence>
<dbReference type="InterPro" id="IPR003591">
    <property type="entry name" value="Leu-rich_rpt_typical-subtyp"/>
</dbReference>
<dbReference type="FunFam" id="3.80.10.10:FF:000213">
    <property type="entry name" value="Tyrosine-sulfated glycopeptide receptor 1"/>
    <property type="match status" value="1"/>
</dbReference>
<keyword evidence="3" id="KW-1003">Cell membrane</keyword>
<evidence type="ECO:0008006" key="15">
    <source>
        <dbReference type="Google" id="ProtNLM"/>
    </source>
</evidence>
<evidence type="ECO:0000256" key="12">
    <source>
        <dbReference type="SAM" id="Phobius"/>
    </source>
</evidence>
<gene>
    <name evidence="13" type="ORF">WN944_011826</name>
</gene>
<dbReference type="Gene3D" id="3.80.10.10">
    <property type="entry name" value="Ribonuclease Inhibitor"/>
    <property type="match status" value="4"/>
</dbReference>
<protein>
    <recommendedName>
        <fullName evidence="15">Receptor-like protein 12</fullName>
    </recommendedName>
</protein>
<dbReference type="EMBL" id="JBCGBO010000002">
    <property type="protein sequence ID" value="KAK9223384.1"/>
    <property type="molecule type" value="Genomic_DNA"/>
</dbReference>
<feature type="transmembrane region" description="Helical" evidence="12">
    <location>
        <begin position="585"/>
        <end position="603"/>
    </location>
</feature>
<keyword evidence="7" id="KW-0677">Repeat</keyword>
<name>A0AAP0MYL8_9ROSI</name>
<dbReference type="AlphaFoldDB" id="A0AAP0MYL8"/>
<keyword evidence="11" id="KW-0325">Glycoprotein</keyword>
<dbReference type="PANTHER" id="PTHR27004:SF456">
    <property type="entry name" value="LEUCINE-RICH REPEAT-CONTAINING N-TERMINAL PLANT-TYPE DOMAIN-CONTAINING PROTEIN"/>
    <property type="match status" value="1"/>
</dbReference>
<dbReference type="GO" id="GO:0005886">
    <property type="term" value="C:plasma membrane"/>
    <property type="evidence" value="ECO:0007669"/>
    <property type="project" value="UniProtKB-SubCell"/>
</dbReference>
<keyword evidence="9 12" id="KW-0472">Membrane</keyword>
<evidence type="ECO:0000256" key="6">
    <source>
        <dbReference type="ARBA" id="ARBA00022729"/>
    </source>
</evidence>
<dbReference type="SUPFAM" id="SSF52058">
    <property type="entry name" value="L domain-like"/>
    <property type="match status" value="2"/>
</dbReference>
<dbReference type="InterPro" id="IPR032675">
    <property type="entry name" value="LRR_dom_sf"/>
</dbReference>
<keyword evidence="6" id="KW-0732">Signal</keyword>
<dbReference type="PRINTS" id="PR00019">
    <property type="entry name" value="LEURICHRPT"/>
</dbReference>
<comment type="caution">
    <text evidence="13">The sequence shown here is derived from an EMBL/GenBank/DDBJ whole genome shotgun (WGS) entry which is preliminary data.</text>
</comment>
<evidence type="ECO:0000256" key="9">
    <source>
        <dbReference type="ARBA" id="ARBA00023136"/>
    </source>
</evidence>
<dbReference type="SMART" id="SM00369">
    <property type="entry name" value="LRR_TYP"/>
    <property type="match status" value="6"/>
</dbReference>
<dbReference type="PANTHER" id="PTHR27004">
    <property type="entry name" value="RECEPTOR-LIKE PROTEIN 12 ISOFORM X1"/>
    <property type="match status" value="1"/>
</dbReference>
<accession>A0AAP0MYL8</accession>
<comment type="subcellular location">
    <subcellularLocation>
        <location evidence="1">Cell membrane</location>
        <topology evidence="1">Single-pass type I membrane protein</topology>
    </subcellularLocation>
</comment>
<evidence type="ECO:0000256" key="11">
    <source>
        <dbReference type="ARBA" id="ARBA00023180"/>
    </source>
</evidence>
<evidence type="ECO:0000256" key="8">
    <source>
        <dbReference type="ARBA" id="ARBA00022989"/>
    </source>
</evidence>
<proteinExistence type="inferred from homology"/>
<evidence type="ECO:0000256" key="10">
    <source>
        <dbReference type="ARBA" id="ARBA00023170"/>
    </source>
</evidence>
<dbReference type="FunFam" id="3.80.10.10:FF:000041">
    <property type="entry name" value="LRR receptor-like serine/threonine-protein kinase ERECTA"/>
    <property type="match status" value="1"/>
</dbReference>
<dbReference type="Proteomes" id="UP001428341">
    <property type="component" value="Unassembled WGS sequence"/>
</dbReference>
<reference evidence="13 14" key="1">
    <citation type="submission" date="2024-05" db="EMBL/GenBank/DDBJ databases">
        <title>Haplotype-resolved chromosome-level genome assembly of Huyou (Citrus changshanensis).</title>
        <authorList>
            <person name="Miao C."/>
            <person name="Chen W."/>
            <person name="Wu Y."/>
            <person name="Wang L."/>
            <person name="Zhao S."/>
            <person name="Grierson D."/>
            <person name="Xu C."/>
            <person name="Chen K."/>
        </authorList>
    </citation>
    <scope>NUCLEOTIDE SEQUENCE [LARGE SCALE GENOMIC DNA]</scope>
    <source>
        <strain evidence="13">01-14</strain>
        <tissue evidence="13">Leaf</tissue>
    </source>
</reference>
<evidence type="ECO:0000256" key="1">
    <source>
        <dbReference type="ARBA" id="ARBA00004251"/>
    </source>
</evidence>
<dbReference type="Pfam" id="PF13855">
    <property type="entry name" value="LRR_8"/>
    <property type="match status" value="2"/>
</dbReference>
<evidence type="ECO:0000256" key="7">
    <source>
        <dbReference type="ARBA" id="ARBA00022737"/>
    </source>
</evidence>
<dbReference type="PROSITE" id="PS51450">
    <property type="entry name" value="LRR"/>
    <property type="match status" value="2"/>
</dbReference>
<keyword evidence="14" id="KW-1185">Reference proteome</keyword>
<dbReference type="Pfam" id="PF00560">
    <property type="entry name" value="LRR_1"/>
    <property type="match status" value="3"/>
</dbReference>